<feature type="region of interest" description="Disordered" evidence="1">
    <location>
        <begin position="206"/>
        <end position="292"/>
    </location>
</feature>
<dbReference type="EMBL" id="OX451739">
    <property type="protein sequence ID" value="CAI8608236.1"/>
    <property type="molecule type" value="Genomic_DNA"/>
</dbReference>
<dbReference type="AlphaFoldDB" id="A0AAV1ACZ0"/>
<evidence type="ECO:0000313" key="2">
    <source>
        <dbReference type="EMBL" id="CAI8608236.1"/>
    </source>
</evidence>
<reference evidence="2 3" key="1">
    <citation type="submission" date="2023-01" db="EMBL/GenBank/DDBJ databases">
        <authorList>
            <person name="Kreplak J."/>
        </authorList>
    </citation>
    <scope>NUCLEOTIDE SEQUENCE [LARGE SCALE GENOMIC DNA]</scope>
</reference>
<name>A0AAV1ACZ0_VICFA</name>
<evidence type="ECO:0000256" key="1">
    <source>
        <dbReference type="SAM" id="MobiDB-lite"/>
    </source>
</evidence>
<dbReference type="Proteomes" id="UP001157006">
    <property type="component" value="Chromosome 4"/>
</dbReference>
<sequence length="292" mass="32421">MRNSMFYNFVNIKNDKESSAPLIKLFCDMYQPVHKNFVFNKVSFSFCAEEVAKVIAIKNTGVDFNAPAAKELPKFVYDLMTKFNIELFFISSPDYRRPRKSSWKMVEDLDAFEKVNWAKAICDNLYLSFGKLKDAMNQSHKQTSFNGCAPVFEATVFDRIPSLRPKEIFETLTADVPPPDDVPSPLAAAVVPSPLAADVPSPLAAADVPLPPPPRKSMRINKHPPPPPAADVPPPDDVPSPLAAADVPPPPAAEVPPPPPPRKSMRINKHSVPPAPSRRYPARKKDHVQYTK</sequence>
<protein>
    <submittedName>
        <fullName evidence="2">Uncharacterized protein</fullName>
    </submittedName>
</protein>
<accession>A0AAV1ACZ0</accession>
<keyword evidence="3" id="KW-1185">Reference proteome</keyword>
<feature type="compositionally biased region" description="Pro residues" evidence="1">
    <location>
        <begin position="223"/>
        <end position="238"/>
    </location>
</feature>
<gene>
    <name evidence="2" type="ORF">VFH_IV074600</name>
</gene>
<evidence type="ECO:0000313" key="3">
    <source>
        <dbReference type="Proteomes" id="UP001157006"/>
    </source>
</evidence>
<proteinExistence type="predicted"/>
<organism evidence="2 3">
    <name type="scientific">Vicia faba</name>
    <name type="common">Broad bean</name>
    <name type="synonym">Faba vulgaris</name>
    <dbReference type="NCBI Taxonomy" id="3906"/>
    <lineage>
        <taxon>Eukaryota</taxon>
        <taxon>Viridiplantae</taxon>
        <taxon>Streptophyta</taxon>
        <taxon>Embryophyta</taxon>
        <taxon>Tracheophyta</taxon>
        <taxon>Spermatophyta</taxon>
        <taxon>Magnoliopsida</taxon>
        <taxon>eudicotyledons</taxon>
        <taxon>Gunneridae</taxon>
        <taxon>Pentapetalae</taxon>
        <taxon>rosids</taxon>
        <taxon>fabids</taxon>
        <taxon>Fabales</taxon>
        <taxon>Fabaceae</taxon>
        <taxon>Papilionoideae</taxon>
        <taxon>50 kb inversion clade</taxon>
        <taxon>NPAAA clade</taxon>
        <taxon>Hologalegina</taxon>
        <taxon>IRL clade</taxon>
        <taxon>Fabeae</taxon>
        <taxon>Vicia</taxon>
    </lineage>
</organism>
<feature type="compositionally biased region" description="Pro residues" evidence="1">
    <location>
        <begin position="247"/>
        <end position="262"/>
    </location>
</feature>